<dbReference type="Proteomes" id="UP000030341">
    <property type="component" value="Chromosome 1"/>
</dbReference>
<gene>
    <name evidence="1" type="ORF">OM33_08515</name>
</gene>
<reference evidence="1 2" key="1">
    <citation type="submission" date="2014-11" db="EMBL/GenBank/DDBJ databases">
        <title>Complete Genome Sequence of Pseudoalteromonas sp. Strain OCN003 Isolated from Kaneohe Bay, Oahu, Hawaii.</title>
        <authorList>
            <person name="Beurmann S."/>
            <person name="Videau P."/>
            <person name="Ushijima B."/>
            <person name="Smith A.M."/>
            <person name="Aeby G.S."/>
            <person name="Callahan S.M."/>
            <person name="Belcaid M."/>
        </authorList>
    </citation>
    <scope>NUCLEOTIDE SEQUENCE [LARGE SCALE GENOMIC DNA]</scope>
    <source>
        <strain evidence="1 2">OCN003</strain>
    </source>
</reference>
<protein>
    <submittedName>
        <fullName evidence="1">Uncharacterized protein</fullName>
    </submittedName>
</protein>
<dbReference type="HOGENOM" id="CLU_1141831_0_0_6"/>
<accession>A0A0A7EGV4</accession>
<proteinExistence type="predicted"/>
<dbReference type="EMBL" id="CP009888">
    <property type="protein sequence ID" value="AIY65197.1"/>
    <property type="molecule type" value="Genomic_DNA"/>
</dbReference>
<dbReference type="KEGG" id="pseo:OM33_08515"/>
<dbReference type="RefSeq" id="WP_038640856.1">
    <property type="nucleotide sequence ID" value="NZ_CP009888.1"/>
</dbReference>
<evidence type="ECO:0000313" key="2">
    <source>
        <dbReference type="Proteomes" id="UP000030341"/>
    </source>
</evidence>
<dbReference type="STRING" id="1348114.OM33_08515"/>
<keyword evidence="2" id="KW-1185">Reference proteome</keyword>
<sequence length="243" mass="26999">MSVSNLIAKLKDTFPTFSIVEAGGDNTQPKLDTSHLMFSSVKTVIPETETFRLNDNPASESCVINLVSSRPLEIDSRKIAHTDVYVTELRAKSRDESFALVATLKTMVETSEFALELTDWLQDYDSSSESFRQNIEVSFTVPASSGDSKLPAILVYELDTSASPSQSASRTRQQLTKTYGVIVLTNQGNMSSIKAGIENSLIGWCESDNHSNMELRKGNPLDIDGRLSMYRYVFENSYTHKSN</sequence>
<organism evidence="1 2">
    <name type="scientific">Pseudoalteromonas piratica</name>
    <dbReference type="NCBI Taxonomy" id="1348114"/>
    <lineage>
        <taxon>Bacteria</taxon>
        <taxon>Pseudomonadati</taxon>
        <taxon>Pseudomonadota</taxon>
        <taxon>Gammaproteobacteria</taxon>
        <taxon>Alteromonadales</taxon>
        <taxon>Pseudoalteromonadaceae</taxon>
        <taxon>Pseudoalteromonas</taxon>
    </lineage>
</organism>
<dbReference type="eggNOG" id="ENOG5033WX8">
    <property type="taxonomic scope" value="Bacteria"/>
</dbReference>
<evidence type="ECO:0000313" key="1">
    <source>
        <dbReference type="EMBL" id="AIY65197.1"/>
    </source>
</evidence>
<dbReference type="AlphaFoldDB" id="A0A0A7EGV4"/>
<name>A0A0A7EGV4_9GAMM</name>